<reference evidence="2 3" key="1">
    <citation type="submission" date="2018-11" db="EMBL/GenBank/DDBJ databases">
        <title>Genome sequencing of Paenibacillus lentus DSM25539(T).</title>
        <authorList>
            <person name="Kook J.-K."/>
            <person name="Park S.-N."/>
            <person name="Lim Y.K."/>
        </authorList>
    </citation>
    <scope>NUCLEOTIDE SEQUENCE [LARGE SCALE GENOMIC DNA]</scope>
    <source>
        <strain evidence="2 3">DSM 25539</strain>
    </source>
</reference>
<dbReference type="GO" id="GO:0016747">
    <property type="term" value="F:acyltransferase activity, transferring groups other than amino-acyl groups"/>
    <property type="evidence" value="ECO:0007669"/>
    <property type="project" value="InterPro"/>
</dbReference>
<proteinExistence type="predicted"/>
<keyword evidence="2" id="KW-0808">Transferase</keyword>
<dbReference type="PROSITE" id="PS51186">
    <property type="entry name" value="GNAT"/>
    <property type="match status" value="1"/>
</dbReference>
<name>A0A3S8RQ70_9BACL</name>
<dbReference type="KEGG" id="plen:EIM92_01790"/>
<accession>A0A3S8RQ70</accession>
<evidence type="ECO:0000313" key="3">
    <source>
        <dbReference type="Proteomes" id="UP000273145"/>
    </source>
</evidence>
<dbReference type="AlphaFoldDB" id="A0A3S8RQ70"/>
<dbReference type="RefSeq" id="WP_125081213.1">
    <property type="nucleotide sequence ID" value="NZ_CP034248.1"/>
</dbReference>
<dbReference type="InterPro" id="IPR016181">
    <property type="entry name" value="Acyl_CoA_acyltransferase"/>
</dbReference>
<dbReference type="SUPFAM" id="SSF55729">
    <property type="entry name" value="Acyl-CoA N-acyltransferases (Nat)"/>
    <property type="match status" value="1"/>
</dbReference>
<dbReference type="InterPro" id="IPR000182">
    <property type="entry name" value="GNAT_dom"/>
</dbReference>
<dbReference type="CDD" id="cd04301">
    <property type="entry name" value="NAT_SF"/>
    <property type="match status" value="1"/>
</dbReference>
<dbReference type="Gene3D" id="3.40.630.30">
    <property type="match status" value="1"/>
</dbReference>
<dbReference type="PANTHER" id="PTHR43233">
    <property type="entry name" value="FAMILY N-ACETYLTRANSFERASE, PUTATIVE (AFU_ORTHOLOGUE AFUA_6G03350)-RELATED"/>
    <property type="match status" value="1"/>
</dbReference>
<dbReference type="PANTHER" id="PTHR43233:SF1">
    <property type="entry name" value="FAMILY N-ACETYLTRANSFERASE, PUTATIVE (AFU_ORTHOLOGUE AFUA_6G03350)-RELATED"/>
    <property type="match status" value="1"/>
</dbReference>
<dbReference type="EMBL" id="CP034248">
    <property type="protein sequence ID" value="AZK45081.1"/>
    <property type="molecule type" value="Genomic_DNA"/>
</dbReference>
<dbReference type="Proteomes" id="UP000273145">
    <property type="component" value="Chromosome"/>
</dbReference>
<evidence type="ECO:0000259" key="1">
    <source>
        <dbReference type="PROSITE" id="PS51186"/>
    </source>
</evidence>
<dbReference type="Pfam" id="PF13508">
    <property type="entry name" value="Acetyltransf_7"/>
    <property type="match status" value="1"/>
</dbReference>
<evidence type="ECO:0000313" key="2">
    <source>
        <dbReference type="EMBL" id="AZK45081.1"/>
    </source>
</evidence>
<keyword evidence="3" id="KW-1185">Reference proteome</keyword>
<protein>
    <submittedName>
        <fullName evidence="2">N-acetyltransferase</fullName>
    </submittedName>
</protein>
<organism evidence="2 3">
    <name type="scientific">Paenibacillus lentus</name>
    <dbReference type="NCBI Taxonomy" id="1338368"/>
    <lineage>
        <taxon>Bacteria</taxon>
        <taxon>Bacillati</taxon>
        <taxon>Bacillota</taxon>
        <taxon>Bacilli</taxon>
        <taxon>Bacillales</taxon>
        <taxon>Paenibacillaceae</taxon>
        <taxon>Paenibacillus</taxon>
    </lineage>
</organism>
<gene>
    <name evidence="2" type="ORF">EIM92_01790</name>
</gene>
<sequence>MEIYYNEYLISDDKERLDLDKVKGYLARSYWANQRSEEKIEKSIEESVCFGIYKDKKQVGFARVVTDDATMYWLCDVFIDENYRGLGLGKYLVETITESERFRKLTGLLGTRDAHELYEQFHFVRDRDRLMRRAPR</sequence>
<feature type="domain" description="N-acetyltransferase" evidence="1">
    <location>
        <begin position="8"/>
        <end position="136"/>
    </location>
</feature>
<dbReference type="InterPro" id="IPR053144">
    <property type="entry name" value="Acetyltransferase_Butenolide"/>
</dbReference>
<dbReference type="OrthoDB" id="3216107at2"/>